<organism evidence="8 9">
    <name type="scientific">Paraglaciecola hydrolytica</name>
    <dbReference type="NCBI Taxonomy" id="1799789"/>
    <lineage>
        <taxon>Bacteria</taxon>
        <taxon>Pseudomonadati</taxon>
        <taxon>Pseudomonadota</taxon>
        <taxon>Gammaproteobacteria</taxon>
        <taxon>Alteromonadales</taxon>
        <taxon>Alteromonadaceae</taxon>
        <taxon>Paraglaciecola</taxon>
    </lineage>
</organism>
<feature type="domain" description="Multidrug resistance protein MdtA-like beta-barrel" evidence="6">
    <location>
        <begin position="217"/>
        <end position="304"/>
    </location>
</feature>
<feature type="domain" description="Multidrug resistance protein MdtA-like C-terminal permuted SH3" evidence="7">
    <location>
        <begin position="312"/>
        <end position="370"/>
    </location>
</feature>
<dbReference type="Proteomes" id="UP000070299">
    <property type="component" value="Unassembled WGS sequence"/>
</dbReference>
<sequence>MSINIRDFVIVSCAAFALLACTKQESSNDSISSAQGAKASEAPTVEVAAVVSERISEWDEFTGRLQAADTVVLMPRVSGYIQQVHFKEGTFVEQGELLIQLDPAPFNAEVARLRAELRSAQTAARLARNNFQRAEQLSSKQAISAELLDNRKAAQEQAGAMVRSATAALHKAQLDLSYTSITAPISGRVSYALITAGNYVIAGESQLTHLVSLDKMYAYFEVDEQSYLKYSQQVGANQWASDSYGQTHPVYLSLANAEQPTFLGHIDFVDNRVNKTTGTIRLRASFDNSEHILIPGLYAHIKLHGSDAYQGILIDEKAIGTDLNNKFVLVANNDVLEYRAVKLGEQINGLRIVKQGLNANEQIVVNGLQRVRANMHISPKIVDMASIETLSLIRHEQKRVEQSSVALTAQINRQPNRG</sequence>
<evidence type="ECO:0000256" key="3">
    <source>
        <dbReference type="SAM" id="Coils"/>
    </source>
</evidence>
<dbReference type="AlphaFoldDB" id="A0A136A6V2"/>
<dbReference type="InterPro" id="IPR006143">
    <property type="entry name" value="RND_pump_MFP"/>
</dbReference>
<dbReference type="Gene3D" id="2.40.50.100">
    <property type="match status" value="1"/>
</dbReference>
<dbReference type="GO" id="GO:0046677">
    <property type="term" value="P:response to antibiotic"/>
    <property type="evidence" value="ECO:0007669"/>
    <property type="project" value="TreeGrafter"/>
</dbReference>
<evidence type="ECO:0000313" key="8">
    <source>
        <dbReference type="EMBL" id="KXI30963.1"/>
    </source>
</evidence>
<dbReference type="SUPFAM" id="SSF111369">
    <property type="entry name" value="HlyD-like secretion proteins"/>
    <property type="match status" value="1"/>
</dbReference>
<dbReference type="Pfam" id="PF25944">
    <property type="entry name" value="Beta-barrel_RND"/>
    <property type="match status" value="1"/>
</dbReference>
<reference evidence="9" key="1">
    <citation type="submission" date="2016-02" db="EMBL/GenBank/DDBJ databases">
        <authorList>
            <person name="Schultz-Johansen M."/>
            <person name="Glaring M.A."/>
            <person name="Bech P.K."/>
            <person name="Stougaard P."/>
        </authorList>
    </citation>
    <scope>NUCLEOTIDE SEQUENCE [LARGE SCALE GENOMIC DNA]</scope>
    <source>
        <strain evidence="9">S66</strain>
    </source>
</reference>
<dbReference type="GO" id="GO:0030313">
    <property type="term" value="C:cell envelope"/>
    <property type="evidence" value="ECO:0007669"/>
    <property type="project" value="UniProtKB-SubCell"/>
</dbReference>
<feature type="coiled-coil region" evidence="3">
    <location>
        <begin position="110"/>
        <end position="137"/>
    </location>
</feature>
<dbReference type="Pfam" id="PF25967">
    <property type="entry name" value="RND-MFP_C"/>
    <property type="match status" value="1"/>
</dbReference>
<dbReference type="RefSeq" id="WP_068370859.1">
    <property type="nucleotide sequence ID" value="NZ_LSNE01000001.1"/>
</dbReference>
<dbReference type="PROSITE" id="PS51257">
    <property type="entry name" value="PROKAR_LIPOPROTEIN"/>
    <property type="match status" value="1"/>
</dbReference>
<keyword evidence="3" id="KW-0175">Coiled coil</keyword>
<dbReference type="InterPro" id="IPR058627">
    <property type="entry name" value="MdtA-like_C"/>
</dbReference>
<comment type="caution">
    <text evidence="8">The sequence shown here is derived from an EMBL/GenBank/DDBJ whole genome shotgun (WGS) entry which is preliminary data.</text>
</comment>
<dbReference type="Pfam" id="PF25876">
    <property type="entry name" value="HH_MFP_RND"/>
    <property type="match status" value="1"/>
</dbReference>
<dbReference type="OrthoDB" id="9816569at2"/>
<name>A0A136A6V2_9ALTE</name>
<dbReference type="Gene3D" id="1.10.287.470">
    <property type="entry name" value="Helix hairpin bin"/>
    <property type="match status" value="1"/>
</dbReference>
<dbReference type="GO" id="GO:0022857">
    <property type="term" value="F:transmembrane transporter activity"/>
    <property type="evidence" value="ECO:0007669"/>
    <property type="project" value="InterPro"/>
</dbReference>
<dbReference type="STRING" id="1799789.AX660_00415"/>
<gene>
    <name evidence="8" type="ORF">AX660_00415</name>
</gene>
<evidence type="ECO:0000313" key="9">
    <source>
        <dbReference type="Proteomes" id="UP000070299"/>
    </source>
</evidence>
<dbReference type="InterPro" id="IPR058625">
    <property type="entry name" value="MdtA-like_BSH"/>
</dbReference>
<evidence type="ECO:0000256" key="2">
    <source>
        <dbReference type="ARBA" id="ARBA00009477"/>
    </source>
</evidence>
<feature type="domain" description="Multidrug resistance protein MdtA-like alpha-helical hairpin" evidence="4">
    <location>
        <begin position="111"/>
        <end position="179"/>
    </location>
</feature>
<evidence type="ECO:0000259" key="6">
    <source>
        <dbReference type="Pfam" id="PF25944"/>
    </source>
</evidence>
<comment type="similarity">
    <text evidence="2">Belongs to the membrane fusion protein (MFP) (TC 8.A.1) family.</text>
</comment>
<evidence type="ECO:0000259" key="7">
    <source>
        <dbReference type="Pfam" id="PF25967"/>
    </source>
</evidence>
<dbReference type="GO" id="GO:0005886">
    <property type="term" value="C:plasma membrane"/>
    <property type="evidence" value="ECO:0007669"/>
    <property type="project" value="TreeGrafter"/>
</dbReference>
<dbReference type="PANTHER" id="PTHR30158">
    <property type="entry name" value="ACRA/E-RELATED COMPONENT OF DRUG EFFLUX TRANSPORTER"/>
    <property type="match status" value="1"/>
</dbReference>
<dbReference type="EMBL" id="LSNE01000001">
    <property type="protein sequence ID" value="KXI30963.1"/>
    <property type="molecule type" value="Genomic_DNA"/>
</dbReference>
<comment type="subcellular location">
    <subcellularLocation>
        <location evidence="1">Cell inner membrane</location>
        <topology evidence="1">Lipid-anchor</topology>
    </subcellularLocation>
</comment>
<dbReference type="PANTHER" id="PTHR30158:SF26">
    <property type="entry name" value="RESISTANCE-NODULATION-CELL DIVISION (RND) MULTIDRUG EFFLUX MEMBRANE FUSION PROTEIN MEXE"/>
    <property type="match status" value="1"/>
</dbReference>
<keyword evidence="9" id="KW-1185">Reference proteome</keyword>
<dbReference type="InterPro" id="IPR058624">
    <property type="entry name" value="MdtA-like_HH"/>
</dbReference>
<accession>A0A136A6V2</accession>
<dbReference type="Gene3D" id="2.40.420.20">
    <property type="match status" value="1"/>
</dbReference>
<dbReference type="Pfam" id="PF25917">
    <property type="entry name" value="BSH_RND"/>
    <property type="match status" value="1"/>
</dbReference>
<evidence type="ECO:0000256" key="1">
    <source>
        <dbReference type="ARBA" id="ARBA00004519"/>
    </source>
</evidence>
<protein>
    <submittedName>
        <fullName evidence="8">Efflux transporter periplasmic adaptor subunit</fullName>
    </submittedName>
</protein>
<dbReference type="InterPro" id="IPR058626">
    <property type="entry name" value="MdtA-like_b-barrel"/>
</dbReference>
<evidence type="ECO:0000259" key="5">
    <source>
        <dbReference type="Pfam" id="PF25917"/>
    </source>
</evidence>
<proteinExistence type="inferred from homology"/>
<dbReference type="Gene3D" id="2.40.30.170">
    <property type="match status" value="1"/>
</dbReference>
<evidence type="ECO:0000259" key="4">
    <source>
        <dbReference type="Pfam" id="PF25876"/>
    </source>
</evidence>
<dbReference type="NCBIfam" id="TIGR01730">
    <property type="entry name" value="RND_mfp"/>
    <property type="match status" value="1"/>
</dbReference>
<feature type="domain" description="Multidrug resistance protein MdtA-like barrel-sandwich hybrid" evidence="5">
    <location>
        <begin position="70"/>
        <end position="206"/>
    </location>
</feature>